<name>A0A2T2XBC9_9FIRM</name>
<accession>A0A2T2XBC9</accession>
<reference evidence="6 7" key="1">
    <citation type="journal article" date="2014" name="BMC Genomics">
        <title>Comparison of environmental and isolate Sulfobacillus genomes reveals diverse carbon, sulfur, nitrogen, and hydrogen metabolisms.</title>
        <authorList>
            <person name="Justice N.B."/>
            <person name="Norman A."/>
            <person name="Brown C.T."/>
            <person name="Singh A."/>
            <person name="Thomas B.C."/>
            <person name="Banfield J.F."/>
        </authorList>
    </citation>
    <scope>NUCLEOTIDE SEQUENCE [LARGE SCALE GENOMIC DNA]</scope>
    <source>
        <strain evidence="6">AMDSBA1</strain>
    </source>
</reference>
<comment type="caution">
    <text evidence="6">The sequence shown here is derived from an EMBL/GenBank/DDBJ whole genome shotgun (WGS) entry which is preliminary data.</text>
</comment>
<protein>
    <recommendedName>
        <fullName evidence="5">ABC transporter domain-containing protein</fullName>
    </recommendedName>
</protein>
<feature type="domain" description="ABC transporter" evidence="5">
    <location>
        <begin position="5"/>
        <end position="247"/>
    </location>
</feature>
<dbReference type="PANTHER" id="PTHR42734">
    <property type="entry name" value="METAL TRANSPORT SYSTEM ATP-BINDING PROTEIN TM_0124-RELATED"/>
    <property type="match status" value="1"/>
</dbReference>
<proteinExistence type="inferred from homology"/>
<evidence type="ECO:0000256" key="1">
    <source>
        <dbReference type="ARBA" id="ARBA00005417"/>
    </source>
</evidence>
<dbReference type="InterPro" id="IPR003593">
    <property type="entry name" value="AAA+_ATPase"/>
</dbReference>
<gene>
    <name evidence="6" type="ORF">C7B43_00965</name>
</gene>
<dbReference type="PANTHER" id="PTHR42734:SF5">
    <property type="entry name" value="IRON TRANSPORT SYSTEM ATP-BINDING PROTEIN HI_0361-RELATED"/>
    <property type="match status" value="1"/>
</dbReference>
<keyword evidence="4" id="KW-0067">ATP-binding</keyword>
<evidence type="ECO:0000259" key="5">
    <source>
        <dbReference type="PROSITE" id="PS50893"/>
    </source>
</evidence>
<evidence type="ECO:0000313" key="6">
    <source>
        <dbReference type="EMBL" id="PSR31821.1"/>
    </source>
</evidence>
<dbReference type="InterPro" id="IPR050153">
    <property type="entry name" value="Metal_Ion_Import_ABC"/>
</dbReference>
<dbReference type="SMART" id="SM00382">
    <property type="entry name" value="AAA"/>
    <property type="match status" value="1"/>
</dbReference>
<dbReference type="GO" id="GO:0016887">
    <property type="term" value="F:ATP hydrolysis activity"/>
    <property type="evidence" value="ECO:0007669"/>
    <property type="project" value="InterPro"/>
</dbReference>
<sequence length="277" mass="31167">MEPIIQLTDINFSQHGLPILQDISWEVNPEQHWAVIGANGSGKTTLLKIVTGYLWPSSGLVKVLGQSYGQVDLRETRKQIGWVSISLGDWFTAHHGDNTVLQVVASGQDSSIGVPYRNISEETRQRAVQALEKVRLDTKRDREYRLLSQGEKQRVLLARASMASFRLLILDEPCSGLDIPSRELFLDGIEHLAHESHSTLLYVTHHVEELRNIFSHALLMANGRVLGQGLLEEIITDHSLTAAFGMPIEVQWDRGRPWVKVARTTTSTRQYGSTRTR</sequence>
<dbReference type="PROSITE" id="PS00211">
    <property type="entry name" value="ABC_TRANSPORTER_1"/>
    <property type="match status" value="1"/>
</dbReference>
<organism evidence="6 7">
    <name type="scientific">Sulfobacillus benefaciens</name>
    <dbReference type="NCBI Taxonomy" id="453960"/>
    <lineage>
        <taxon>Bacteria</taxon>
        <taxon>Bacillati</taxon>
        <taxon>Bacillota</taxon>
        <taxon>Clostridia</taxon>
        <taxon>Eubacteriales</taxon>
        <taxon>Clostridiales Family XVII. Incertae Sedis</taxon>
        <taxon>Sulfobacillus</taxon>
    </lineage>
</organism>
<dbReference type="GO" id="GO:0005524">
    <property type="term" value="F:ATP binding"/>
    <property type="evidence" value="ECO:0007669"/>
    <property type="project" value="UniProtKB-KW"/>
</dbReference>
<dbReference type="SUPFAM" id="SSF52540">
    <property type="entry name" value="P-loop containing nucleoside triphosphate hydrolases"/>
    <property type="match status" value="1"/>
</dbReference>
<dbReference type="PROSITE" id="PS50893">
    <property type="entry name" value="ABC_TRANSPORTER_2"/>
    <property type="match status" value="1"/>
</dbReference>
<dbReference type="Pfam" id="PF00005">
    <property type="entry name" value="ABC_tran"/>
    <property type="match status" value="1"/>
</dbReference>
<dbReference type="EMBL" id="PXYT01000001">
    <property type="protein sequence ID" value="PSR31821.1"/>
    <property type="molecule type" value="Genomic_DNA"/>
</dbReference>
<evidence type="ECO:0000256" key="3">
    <source>
        <dbReference type="ARBA" id="ARBA00022741"/>
    </source>
</evidence>
<dbReference type="InterPro" id="IPR017871">
    <property type="entry name" value="ABC_transporter-like_CS"/>
</dbReference>
<dbReference type="InterPro" id="IPR027417">
    <property type="entry name" value="P-loop_NTPase"/>
</dbReference>
<keyword evidence="2" id="KW-0813">Transport</keyword>
<dbReference type="Proteomes" id="UP000242699">
    <property type="component" value="Unassembled WGS sequence"/>
</dbReference>
<keyword evidence="3" id="KW-0547">Nucleotide-binding</keyword>
<dbReference type="InterPro" id="IPR003439">
    <property type="entry name" value="ABC_transporter-like_ATP-bd"/>
</dbReference>
<dbReference type="Gene3D" id="3.40.50.300">
    <property type="entry name" value="P-loop containing nucleotide triphosphate hydrolases"/>
    <property type="match status" value="1"/>
</dbReference>
<evidence type="ECO:0000256" key="2">
    <source>
        <dbReference type="ARBA" id="ARBA00022448"/>
    </source>
</evidence>
<dbReference type="AlphaFoldDB" id="A0A2T2XBC9"/>
<comment type="similarity">
    <text evidence="1">Belongs to the ABC transporter superfamily.</text>
</comment>
<evidence type="ECO:0000256" key="4">
    <source>
        <dbReference type="ARBA" id="ARBA00022840"/>
    </source>
</evidence>
<evidence type="ECO:0000313" key="7">
    <source>
        <dbReference type="Proteomes" id="UP000242699"/>
    </source>
</evidence>